<dbReference type="Proteomes" id="UP000600565">
    <property type="component" value="Unassembled WGS sequence"/>
</dbReference>
<reference evidence="2 3" key="1">
    <citation type="submission" date="2020-08" db="EMBL/GenBank/DDBJ databases">
        <title>A Genomic Blueprint of the Chicken Gut Microbiome.</title>
        <authorList>
            <person name="Gilroy R."/>
            <person name="Ravi A."/>
            <person name="Getino M."/>
            <person name="Pursley I."/>
            <person name="Horton D.L."/>
            <person name="Alikhan N.-F."/>
            <person name="Baker D."/>
            <person name="Gharbi K."/>
            <person name="Hall N."/>
            <person name="Watson M."/>
            <person name="Adriaenssens E.M."/>
            <person name="Foster-Nyarko E."/>
            <person name="Jarju S."/>
            <person name="Secka A."/>
            <person name="Antonio M."/>
            <person name="Oren A."/>
            <person name="Chaudhuri R."/>
            <person name="La Ragione R.M."/>
            <person name="Hildebrand F."/>
            <person name="Pallen M.J."/>
        </authorList>
    </citation>
    <scope>NUCLEOTIDE SEQUENCE [LARGE SCALE GENOMIC DNA]</scope>
    <source>
        <strain evidence="2 3">Sa1YVA6</strain>
    </source>
</reference>
<evidence type="ECO:0000313" key="3">
    <source>
        <dbReference type="Proteomes" id="UP000600565"/>
    </source>
</evidence>
<feature type="transmembrane region" description="Helical" evidence="1">
    <location>
        <begin position="229"/>
        <end position="249"/>
    </location>
</feature>
<dbReference type="Pfam" id="PF22564">
    <property type="entry name" value="HAAS"/>
    <property type="match status" value="1"/>
</dbReference>
<feature type="transmembrane region" description="Helical" evidence="1">
    <location>
        <begin position="184"/>
        <end position="203"/>
    </location>
</feature>
<evidence type="ECO:0000313" key="2">
    <source>
        <dbReference type="EMBL" id="MBD8034260.1"/>
    </source>
</evidence>
<dbReference type="EMBL" id="JACSPW010000014">
    <property type="protein sequence ID" value="MBD8034260.1"/>
    <property type="molecule type" value="Genomic_DNA"/>
</dbReference>
<protein>
    <submittedName>
        <fullName evidence="2">Uncharacterized protein</fullName>
    </submittedName>
</protein>
<keyword evidence="3" id="KW-1185">Reference proteome</keyword>
<name>A0ABR8XQQ8_9BACL</name>
<gene>
    <name evidence="2" type="ORF">H9632_14405</name>
</gene>
<comment type="caution">
    <text evidence="2">The sequence shown here is derived from an EMBL/GenBank/DDBJ whole genome shotgun (WGS) entry which is preliminary data.</text>
</comment>
<evidence type="ECO:0000256" key="1">
    <source>
        <dbReference type="SAM" id="Phobius"/>
    </source>
</evidence>
<dbReference type="RefSeq" id="WP_191704759.1">
    <property type="nucleotide sequence ID" value="NZ_JACSPW010000014.1"/>
</dbReference>
<proteinExistence type="predicted"/>
<feature type="transmembrane region" description="Helical" evidence="1">
    <location>
        <begin position="304"/>
        <end position="325"/>
    </location>
</feature>
<sequence length="334" mass="37979">MRTNLIEVYIQEVTRRLPEKMRSDIALELRSTIEDMLPNHHTVEDVKDVLNQLGNPAILANGYKDQPMHLIGPRYFDVYMSLLKMIVPIAAVVSLITIITKYFIGFSGEEALLNSILSLIGEGIWTLIQVGIQVFFWLTITFALLERFDKDKEQLPLTSGLEKWTAEDLKNVAYISKKKTISKLEIFGSLMWTAIWVTLYFYANQIIGVYEGDGGPLEFVMPALNQDVLQQYGLIVLIIAGLEIAFALYKLLKEQWTKRMAIGNTLLEVISTIVFIIILIKPNFLSEEFVVYITNLFTITKEQFNVWLIGGTIIILIITAAASIYDGFKKANIR</sequence>
<accession>A0ABR8XQQ8</accession>
<keyword evidence="1" id="KW-0472">Membrane</keyword>
<keyword evidence="1" id="KW-1133">Transmembrane helix</keyword>
<feature type="transmembrane region" description="Helical" evidence="1">
    <location>
        <begin position="82"/>
        <end position="104"/>
    </location>
</feature>
<feature type="transmembrane region" description="Helical" evidence="1">
    <location>
        <begin position="124"/>
        <end position="145"/>
    </location>
</feature>
<feature type="transmembrane region" description="Helical" evidence="1">
    <location>
        <begin position="261"/>
        <end position="284"/>
    </location>
</feature>
<organism evidence="2 3">
    <name type="scientific">Solibacillus merdavium</name>
    <dbReference type="NCBI Taxonomy" id="2762218"/>
    <lineage>
        <taxon>Bacteria</taxon>
        <taxon>Bacillati</taxon>
        <taxon>Bacillota</taxon>
        <taxon>Bacilli</taxon>
        <taxon>Bacillales</taxon>
        <taxon>Caryophanaceae</taxon>
        <taxon>Solibacillus</taxon>
    </lineage>
</organism>
<keyword evidence="1" id="KW-0812">Transmembrane</keyword>